<comment type="caution">
    <text evidence="2">The sequence shown here is derived from an EMBL/GenBank/DDBJ whole genome shotgun (WGS) entry which is preliminary data.</text>
</comment>
<evidence type="ECO:0008006" key="4">
    <source>
        <dbReference type="Google" id="ProtNLM"/>
    </source>
</evidence>
<sequence length="222" mass="23002">MTAAPDLDVLRERIRGMEQAGSRTGAELPTHPALAGLLRLRAGSSYAVDSLSLAALMMAGPSAQGAWTAVVGVGDLGAEAFASLGVDLARTVLVPDPGESWLEVTAALVDVAPLVVLRPPPRVSEAAAAKLAARLRKRSAALVALGDWPRCEARLAATGVRWTGPDHGAGHLAGRHVDLVVRRGAGPAKEASLWFPAEGSARRDRSVERSGLRPARPIAEAG</sequence>
<dbReference type="RefSeq" id="WP_344002096.1">
    <property type="nucleotide sequence ID" value="NZ_BAAAMY010000001.1"/>
</dbReference>
<evidence type="ECO:0000313" key="2">
    <source>
        <dbReference type="EMBL" id="GAA1903917.1"/>
    </source>
</evidence>
<accession>A0ABP5A548</accession>
<name>A0ABP5A548_9ACTN</name>
<proteinExistence type="predicted"/>
<gene>
    <name evidence="2" type="ORF">GCM10009737_00760</name>
</gene>
<keyword evidence="3" id="KW-1185">Reference proteome</keyword>
<organism evidence="2 3">
    <name type="scientific">Nocardioides lentus</name>
    <dbReference type="NCBI Taxonomy" id="338077"/>
    <lineage>
        <taxon>Bacteria</taxon>
        <taxon>Bacillati</taxon>
        <taxon>Actinomycetota</taxon>
        <taxon>Actinomycetes</taxon>
        <taxon>Propionibacteriales</taxon>
        <taxon>Nocardioidaceae</taxon>
        <taxon>Nocardioides</taxon>
    </lineage>
</organism>
<dbReference type="EMBL" id="BAAAMY010000001">
    <property type="protein sequence ID" value="GAA1903917.1"/>
    <property type="molecule type" value="Genomic_DNA"/>
</dbReference>
<protein>
    <recommendedName>
        <fullName evidence="4">Protein ImuA</fullName>
    </recommendedName>
</protein>
<feature type="compositionally biased region" description="Basic and acidic residues" evidence="1">
    <location>
        <begin position="200"/>
        <end position="211"/>
    </location>
</feature>
<reference evidence="3" key="1">
    <citation type="journal article" date="2019" name="Int. J. Syst. Evol. Microbiol.">
        <title>The Global Catalogue of Microorganisms (GCM) 10K type strain sequencing project: providing services to taxonomists for standard genome sequencing and annotation.</title>
        <authorList>
            <consortium name="The Broad Institute Genomics Platform"/>
            <consortium name="The Broad Institute Genome Sequencing Center for Infectious Disease"/>
            <person name="Wu L."/>
            <person name="Ma J."/>
        </authorList>
    </citation>
    <scope>NUCLEOTIDE SEQUENCE [LARGE SCALE GENOMIC DNA]</scope>
    <source>
        <strain evidence="3">JCM 14046</strain>
    </source>
</reference>
<evidence type="ECO:0000256" key="1">
    <source>
        <dbReference type="SAM" id="MobiDB-lite"/>
    </source>
</evidence>
<dbReference type="Proteomes" id="UP001501612">
    <property type="component" value="Unassembled WGS sequence"/>
</dbReference>
<evidence type="ECO:0000313" key="3">
    <source>
        <dbReference type="Proteomes" id="UP001501612"/>
    </source>
</evidence>
<feature type="region of interest" description="Disordered" evidence="1">
    <location>
        <begin position="198"/>
        <end position="222"/>
    </location>
</feature>